<evidence type="ECO:0000313" key="2">
    <source>
        <dbReference type="Proteomes" id="UP000798662"/>
    </source>
</evidence>
<name>A0ACC3BTZ7_PYRYE</name>
<gene>
    <name evidence="1" type="ORF">I4F81_003967</name>
</gene>
<organism evidence="1 2">
    <name type="scientific">Pyropia yezoensis</name>
    <name type="common">Susabi-nori</name>
    <name type="synonym">Porphyra yezoensis</name>
    <dbReference type="NCBI Taxonomy" id="2788"/>
    <lineage>
        <taxon>Eukaryota</taxon>
        <taxon>Rhodophyta</taxon>
        <taxon>Bangiophyceae</taxon>
        <taxon>Bangiales</taxon>
        <taxon>Bangiaceae</taxon>
        <taxon>Pyropia</taxon>
    </lineage>
</organism>
<reference evidence="1" key="1">
    <citation type="submission" date="2019-11" db="EMBL/GenBank/DDBJ databases">
        <title>Nori genome reveals adaptations in red seaweeds to the harsh intertidal environment.</title>
        <authorList>
            <person name="Wang D."/>
            <person name="Mao Y."/>
        </authorList>
    </citation>
    <scope>NUCLEOTIDE SEQUENCE</scope>
    <source>
        <tissue evidence="1">Gametophyte</tissue>
    </source>
</reference>
<protein>
    <submittedName>
        <fullName evidence="1">Uncharacterized protein</fullName>
    </submittedName>
</protein>
<proteinExistence type="predicted"/>
<comment type="caution">
    <text evidence="1">The sequence shown here is derived from an EMBL/GenBank/DDBJ whole genome shotgun (WGS) entry which is preliminary data.</text>
</comment>
<sequence length="616" mass="67225">MAAVAEKDTKTAALAAPVDAPAVSTTDGAAPADGAPPADGPPPADGTASPELDAEAVAAKAARQLEKKLKKEAQKKEQKEKKEKKAAAAAAASAKKKGESKEGMDVGKEEDFPRWYNQVITKSELIEFYDISGCYILRPWSFAMWDTIREFVDAAIKKQGVQNAYFPLFVSEDRLEKEASHIEGFAPEVAWVTRSGQTDLDKPIAVRPTSETIMYPAFAKWIRSHRDLPLKLNQWSNVVRWEFKHPTPFLRSREFLWQEGHTAFATQEEADAEVLAILDLYRDTYETLLAVPVIRGRKSEKEKFAGGLYTTTVEGFIPSTGRAIQGATSHCLGQNFGKMFGITYLPESGGAAKTVWQNSWGLTTRSIGVMVMTHGDDKGLVLPPRVATLQVIVIPIVVKGREEEMATHARRIADELSAAGLRADVDARTDKTPGWKFSQWELKGVPVRVELGPRDVDASSAVAVRRDTFAKTTFPWTSLADDVRALLDHVQADMLERARNTVASRISIVHGWEGFVPILDAKGMAVAPWCTTVECEEDVKKRSEEASLAAAAAAAAAQGSSVGETDERALSGAAKTLCMPFKEELDRMGVPEMAEGAKCFACDGAAESFTLWGRSY</sequence>
<keyword evidence="2" id="KW-1185">Reference proteome</keyword>
<dbReference type="EMBL" id="CM020618">
    <property type="protein sequence ID" value="KAK1861383.1"/>
    <property type="molecule type" value="Genomic_DNA"/>
</dbReference>
<evidence type="ECO:0000313" key="1">
    <source>
        <dbReference type="EMBL" id="KAK1861383.1"/>
    </source>
</evidence>
<dbReference type="Proteomes" id="UP000798662">
    <property type="component" value="Chromosome 1"/>
</dbReference>
<accession>A0ACC3BTZ7</accession>